<evidence type="ECO:0000256" key="3">
    <source>
        <dbReference type="ARBA" id="ARBA00022833"/>
    </source>
</evidence>
<dbReference type="SMART" id="SM00336">
    <property type="entry name" value="BBOX"/>
    <property type="match status" value="2"/>
</dbReference>
<evidence type="ECO:0000259" key="5">
    <source>
        <dbReference type="PROSITE" id="PS50089"/>
    </source>
</evidence>
<evidence type="ECO:0000259" key="7">
    <source>
        <dbReference type="PROSITE" id="PS50853"/>
    </source>
</evidence>
<dbReference type="PROSITE" id="PS50089">
    <property type="entry name" value="ZF_RING_2"/>
    <property type="match status" value="1"/>
</dbReference>
<dbReference type="Pfam" id="PF13920">
    <property type="entry name" value="zf-C3HC4_3"/>
    <property type="match status" value="1"/>
</dbReference>
<dbReference type="SUPFAM" id="SSF57845">
    <property type="entry name" value="B-box zinc-binding domain"/>
    <property type="match status" value="1"/>
</dbReference>
<dbReference type="InterPro" id="IPR000315">
    <property type="entry name" value="Znf_B-box"/>
</dbReference>
<dbReference type="InterPro" id="IPR050617">
    <property type="entry name" value="E3_ligase_FN3/SPRY"/>
</dbReference>
<reference evidence="8" key="1">
    <citation type="journal article" date="2021" name="Genome Biol. Evol.">
        <title>A High-Quality Reference Genome for a Parasitic Bivalve with Doubly Uniparental Inheritance (Bivalvia: Unionida).</title>
        <authorList>
            <person name="Smith C.H."/>
        </authorList>
    </citation>
    <scope>NUCLEOTIDE SEQUENCE</scope>
    <source>
        <strain evidence="8">CHS0354</strain>
    </source>
</reference>
<dbReference type="Gene3D" id="2.60.40.10">
    <property type="entry name" value="Immunoglobulins"/>
    <property type="match status" value="2"/>
</dbReference>
<dbReference type="PANTHER" id="PTHR24099">
    <property type="entry name" value="E3 UBIQUITIN-PROTEIN LIGASE TRIM36-RELATED"/>
    <property type="match status" value="1"/>
</dbReference>
<evidence type="ECO:0000313" key="8">
    <source>
        <dbReference type="EMBL" id="KAK3607507.1"/>
    </source>
</evidence>
<dbReference type="InterPro" id="IPR036116">
    <property type="entry name" value="FN3_sf"/>
</dbReference>
<feature type="domain" description="Fibronectin type-III" evidence="7">
    <location>
        <begin position="547"/>
        <end position="641"/>
    </location>
</feature>
<comment type="caution">
    <text evidence="8">The sequence shown here is derived from an EMBL/GenBank/DDBJ whole genome shotgun (WGS) entry which is preliminary data.</text>
</comment>
<dbReference type="PROSITE" id="PS50119">
    <property type="entry name" value="ZF_BBOX"/>
    <property type="match status" value="1"/>
</dbReference>
<dbReference type="EMBL" id="JAEAOA010001866">
    <property type="protein sequence ID" value="KAK3607507.1"/>
    <property type="molecule type" value="Genomic_DNA"/>
</dbReference>
<evidence type="ECO:0000313" key="9">
    <source>
        <dbReference type="Proteomes" id="UP001195483"/>
    </source>
</evidence>
<evidence type="ECO:0000256" key="2">
    <source>
        <dbReference type="ARBA" id="ARBA00022771"/>
    </source>
</evidence>
<reference evidence="8" key="3">
    <citation type="submission" date="2023-05" db="EMBL/GenBank/DDBJ databases">
        <authorList>
            <person name="Smith C.H."/>
        </authorList>
    </citation>
    <scope>NUCLEOTIDE SEQUENCE</scope>
    <source>
        <strain evidence="8">CHS0354</strain>
        <tissue evidence="8">Mantle</tissue>
    </source>
</reference>
<dbReference type="Pfam" id="PF00643">
    <property type="entry name" value="zf-B_box"/>
    <property type="match status" value="1"/>
</dbReference>
<gene>
    <name evidence="8" type="ORF">CHS0354_031130</name>
</gene>
<organism evidence="8 9">
    <name type="scientific">Potamilus streckersoni</name>
    <dbReference type="NCBI Taxonomy" id="2493646"/>
    <lineage>
        <taxon>Eukaryota</taxon>
        <taxon>Metazoa</taxon>
        <taxon>Spiralia</taxon>
        <taxon>Lophotrochozoa</taxon>
        <taxon>Mollusca</taxon>
        <taxon>Bivalvia</taxon>
        <taxon>Autobranchia</taxon>
        <taxon>Heteroconchia</taxon>
        <taxon>Palaeoheterodonta</taxon>
        <taxon>Unionida</taxon>
        <taxon>Unionoidea</taxon>
        <taxon>Unionidae</taxon>
        <taxon>Ambleminae</taxon>
        <taxon>Lampsilini</taxon>
        <taxon>Potamilus</taxon>
    </lineage>
</organism>
<accession>A0AAE0TBW5</accession>
<dbReference type="InterPro" id="IPR003961">
    <property type="entry name" value="FN3_dom"/>
</dbReference>
<feature type="domain" description="RING-type" evidence="5">
    <location>
        <begin position="61"/>
        <end position="101"/>
    </location>
</feature>
<keyword evidence="1" id="KW-0479">Metal-binding</keyword>
<evidence type="ECO:0000256" key="4">
    <source>
        <dbReference type="PROSITE-ProRule" id="PRU00024"/>
    </source>
</evidence>
<dbReference type="SMART" id="SM00184">
    <property type="entry name" value="RING"/>
    <property type="match status" value="1"/>
</dbReference>
<dbReference type="Pfam" id="PF22586">
    <property type="entry name" value="ANCHR-like_BBOX"/>
    <property type="match status" value="1"/>
</dbReference>
<name>A0AAE0TBW5_9BIVA</name>
<dbReference type="Gene3D" id="4.10.830.40">
    <property type="match status" value="1"/>
</dbReference>
<dbReference type="PROSITE" id="PS50853">
    <property type="entry name" value="FN3"/>
    <property type="match status" value="1"/>
</dbReference>
<reference evidence="8" key="2">
    <citation type="journal article" date="2021" name="Genome Biol. Evol.">
        <title>Developing a high-quality reference genome for a parasitic bivalve with doubly uniparental inheritance (Bivalvia: Unionida).</title>
        <authorList>
            <person name="Smith C.H."/>
        </authorList>
    </citation>
    <scope>NUCLEOTIDE SEQUENCE</scope>
    <source>
        <strain evidence="8">CHS0354</strain>
        <tissue evidence="8">Mantle</tissue>
    </source>
</reference>
<dbReference type="SUPFAM" id="SSF49265">
    <property type="entry name" value="Fibronectin type III"/>
    <property type="match status" value="1"/>
</dbReference>
<dbReference type="GO" id="GO:0008270">
    <property type="term" value="F:zinc ion binding"/>
    <property type="evidence" value="ECO:0007669"/>
    <property type="project" value="UniProtKB-KW"/>
</dbReference>
<dbReference type="CDD" id="cd00063">
    <property type="entry name" value="FN3"/>
    <property type="match status" value="2"/>
</dbReference>
<dbReference type="SUPFAM" id="SSF57850">
    <property type="entry name" value="RING/U-box"/>
    <property type="match status" value="1"/>
</dbReference>
<dbReference type="Gene3D" id="3.30.160.60">
    <property type="entry name" value="Classic Zinc Finger"/>
    <property type="match status" value="1"/>
</dbReference>
<evidence type="ECO:0000256" key="1">
    <source>
        <dbReference type="ARBA" id="ARBA00022723"/>
    </source>
</evidence>
<keyword evidence="9" id="KW-1185">Reference proteome</keyword>
<dbReference type="InterPro" id="IPR001841">
    <property type="entry name" value="Znf_RING"/>
</dbReference>
<dbReference type="AlphaFoldDB" id="A0AAE0TBW5"/>
<sequence length="649" mass="73668">MSFTYWSSSPDSFGSVEIQGFRTHTNSPVNLKVAEHKFRRSASLPSSPLKFKMDVDNDLQCPICLELYTYPIILPCSHVLCRRPCAEQLFDYNFIKCPVCRDNCYVSGGISSLPRVIALENIIERYKAERIKNRNNSESMKSSLDISTEQIKEPDSIGNIIYCQSCDTSPPKKAKKSCLDCYQSFCGPCLRSSHPNKAPYISHELIEPVPLVNREQYLVGTCSEHSKTVLSYCLLCKQPMCTSCEDQVHEGHTAVQVDEAYRDLKITLEEGATNLESSRGKLMTNLKLQKDALKDMQQFINRRRDEINMQCDTLLAEIENKRNFFLSDLEYEERVRQNEMEEVIKTLEKLLGSTQGLHNYVQEVLNNDQASFLEIASTLNDRVVKTILDGEAIAIKAFDREVLKGKVVDCRKEKNILRDLHYLSPPATPLVDVSHCSRSEDTVILALSASSISHDVVDQYEIHFCSEEQKNLEIEETLIIKNAPEDRVNVNKSFVNSTGMLMILIENLCRSTTYYFCLSGSNTAGKSASSEVIQCTTLQEEENVVPAPSIIEALCKRYPTSVQIYSPSPLDVAPEQQISHFLLYRPASLTRTWRSISIYGRQEHRVFSLEPSTEYEFAILACNIRGECQLSNKVIFQTEPCDNFVQDLN</sequence>
<dbReference type="Gene3D" id="3.30.40.10">
    <property type="entry name" value="Zinc/RING finger domain, C3HC4 (zinc finger)"/>
    <property type="match status" value="1"/>
</dbReference>
<keyword evidence="3" id="KW-0862">Zinc</keyword>
<proteinExistence type="predicted"/>
<dbReference type="Proteomes" id="UP001195483">
    <property type="component" value="Unassembled WGS sequence"/>
</dbReference>
<feature type="domain" description="B box-type" evidence="6">
    <location>
        <begin position="222"/>
        <end position="257"/>
    </location>
</feature>
<evidence type="ECO:0000259" key="6">
    <source>
        <dbReference type="PROSITE" id="PS50119"/>
    </source>
</evidence>
<dbReference type="InterPro" id="IPR013083">
    <property type="entry name" value="Znf_RING/FYVE/PHD"/>
</dbReference>
<dbReference type="PANTHER" id="PTHR24099:SF16">
    <property type="entry name" value="E3 UBIQUITIN-PROTEIN LIGASE MIDLINE-1-LIKE ISOFORM X1"/>
    <property type="match status" value="1"/>
</dbReference>
<dbReference type="InterPro" id="IPR013783">
    <property type="entry name" value="Ig-like_fold"/>
</dbReference>
<protein>
    <submittedName>
        <fullName evidence="8">Uncharacterized protein</fullName>
    </submittedName>
</protein>
<keyword evidence="2 4" id="KW-0863">Zinc-finger</keyword>